<dbReference type="SUPFAM" id="SSF48452">
    <property type="entry name" value="TPR-like"/>
    <property type="match status" value="1"/>
</dbReference>
<evidence type="ECO:0000256" key="5">
    <source>
        <dbReference type="ARBA" id="ARBA00023237"/>
    </source>
</evidence>
<evidence type="ECO:0000313" key="7">
    <source>
        <dbReference type="EMBL" id="CAD0004510.1"/>
    </source>
</evidence>
<dbReference type="Gene3D" id="1.25.40.390">
    <property type="match status" value="1"/>
</dbReference>
<dbReference type="PROSITE" id="PS51257">
    <property type="entry name" value="PROKAR_LIPOPROTEIN"/>
    <property type="match status" value="1"/>
</dbReference>
<feature type="domain" description="RagB/SusD" evidence="6">
    <location>
        <begin position="313"/>
        <end position="553"/>
    </location>
</feature>
<organism evidence="7 8">
    <name type="scientific">Flavobacterium chungangense</name>
    <dbReference type="NCBI Taxonomy" id="554283"/>
    <lineage>
        <taxon>Bacteria</taxon>
        <taxon>Pseudomonadati</taxon>
        <taxon>Bacteroidota</taxon>
        <taxon>Flavobacteriia</taxon>
        <taxon>Flavobacteriales</taxon>
        <taxon>Flavobacteriaceae</taxon>
        <taxon>Flavobacterium</taxon>
    </lineage>
</organism>
<comment type="similarity">
    <text evidence="2">Belongs to the SusD family.</text>
</comment>
<keyword evidence="4" id="KW-0472">Membrane</keyword>
<evidence type="ECO:0000313" key="8">
    <source>
        <dbReference type="Proteomes" id="UP000556700"/>
    </source>
</evidence>
<dbReference type="Pfam" id="PF07980">
    <property type="entry name" value="SusD_RagB"/>
    <property type="match status" value="1"/>
</dbReference>
<sequence length="592" mass="66482">MIMKTKTIFSLKIITLFSFIFLFASCTDLDEVVLDEVLGGEASDPAGALAAAYDRLGDRTFTDHGGVFSLQEYTTDEAILPTRGSDWGDGGKWRDMHEFTWTSNNAIVVDNWNLLTNGITRSLTAIKAIEESTIADKAMFLAEAKALLAFYTYHTLDLYGQAPYKDPMVFKAPLQVFKADTQIDKLITEVEALIPDLADIGTKSTHHGRFTKQAAYAFLSTMYLNRAVFKDRYNATSNFNFSEAAVSGSGTDMDRVIYYTSLLIDSGKFSLESDYFKNFARDNDKGKELIFAISQKIDYIRNGSNSFAYVCMERNQRTSAANRGTNAACTTPEFYATWDGNHDDPRFHQHYQYADGTWFMNDGTDVSVPATDLVPNNDKNLPWFHFNRGIQAGPQYGPKLLTSASLEMVGNRIKVSPLYMEKSTTTRMDFTPTLTFAKPLESVFAQNEINQGARIFKYEFDPEGGNGNSNVDISLFRLGGVYAMRAEAYFRKGSTGLAMSDLNTLRTSRHRESLFANTPGKALTAALDAAQLYKELGFELYWELQRRPQSLRFGKFDLPGTAKPATEPYRRFFPIPQTVIDAKDLEQNEGYK</sequence>
<dbReference type="EMBL" id="CAIJDO010000130">
    <property type="protein sequence ID" value="CAD0004510.1"/>
    <property type="molecule type" value="Genomic_DNA"/>
</dbReference>
<dbReference type="InterPro" id="IPR011990">
    <property type="entry name" value="TPR-like_helical_dom_sf"/>
</dbReference>
<protein>
    <submittedName>
        <fullName evidence="7">RagB/SusD family nutrient uptake outer membrane protein</fullName>
    </submittedName>
</protein>
<keyword evidence="8" id="KW-1185">Reference proteome</keyword>
<keyword evidence="5" id="KW-0998">Cell outer membrane</keyword>
<evidence type="ECO:0000259" key="6">
    <source>
        <dbReference type="Pfam" id="PF07980"/>
    </source>
</evidence>
<dbReference type="AlphaFoldDB" id="A0A6V6YYD7"/>
<dbReference type="GO" id="GO:0009279">
    <property type="term" value="C:cell outer membrane"/>
    <property type="evidence" value="ECO:0007669"/>
    <property type="project" value="UniProtKB-SubCell"/>
</dbReference>
<gene>
    <name evidence="7" type="ORF">FLACHUCJ7_01897</name>
</gene>
<dbReference type="InterPro" id="IPR012944">
    <property type="entry name" value="SusD_RagB_dom"/>
</dbReference>
<keyword evidence="3" id="KW-0732">Signal</keyword>
<evidence type="ECO:0000256" key="1">
    <source>
        <dbReference type="ARBA" id="ARBA00004442"/>
    </source>
</evidence>
<comment type="subcellular location">
    <subcellularLocation>
        <location evidence="1">Cell outer membrane</location>
    </subcellularLocation>
</comment>
<accession>A0A6V6YYD7</accession>
<comment type="caution">
    <text evidence="7">The sequence shown here is derived from an EMBL/GenBank/DDBJ whole genome shotgun (WGS) entry which is preliminary data.</text>
</comment>
<evidence type="ECO:0000256" key="3">
    <source>
        <dbReference type="ARBA" id="ARBA00022729"/>
    </source>
</evidence>
<evidence type="ECO:0000256" key="2">
    <source>
        <dbReference type="ARBA" id="ARBA00006275"/>
    </source>
</evidence>
<name>A0A6V6YYD7_9FLAO</name>
<evidence type="ECO:0000256" key="4">
    <source>
        <dbReference type="ARBA" id="ARBA00023136"/>
    </source>
</evidence>
<dbReference type="Proteomes" id="UP000556700">
    <property type="component" value="Unassembled WGS sequence"/>
</dbReference>
<reference evidence="7 8" key="1">
    <citation type="submission" date="2020-06" db="EMBL/GenBank/DDBJ databases">
        <authorList>
            <person name="Criscuolo A."/>
        </authorList>
    </citation>
    <scope>NUCLEOTIDE SEQUENCE [LARGE SCALE GENOMIC DNA]</scope>
    <source>
        <strain evidence="8">CIP 110025</strain>
    </source>
</reference>
<proteinExistence type="inferred from homology"/>